<keyword evidence="3" id="KW-1185">Reference proteome</keyword>
<dbReference type="Proteomes" id="UP000636918">
    <property type="component" value="Unassembled WGS sequence"/>
</dbReference>
<evidence type="ECO:0000256" key="1">
    <source>
        <dbReference type="SAM" id="MobiDB-lite"/>
    </source>
</evidence>
<evidence type="ECO:0000313" key="2">
    <source>
        <dbReference type="EMBL" id="MBL0746958.1"/>
    </source>
</evidence>
<accession>A0ABS1L5I3</accession>
<evidence type="ECO:0000313" key="3">
    <source>
        <dbReference type="Proteomes" id="UP000636918"/>
    </source>
</evidence>
<feature type="compositionally biased region" description="Low complexity" evidence="1">
    <location>
        <begin position="21"/>
        <end position="31"/>
    </location>
</feature>
<name>A0ABS1L5I3_9ACTN</name>
<feature type="compositionally biased region" description="Basic and acidic residues" evidence="1">
    <location>
        <begin position="1"/>
        <end position="20"/>
    </location>
</feature>
<gene>
    <name evidence="2" type="ORF">JI751_04985</name>
</gene>
<dbReference type="RefSeq" id="WP_201934069.1">
    <property type="nucleotide sequence ID" value="NZ_JAERSG010000001.1"/>
</dbReference>
<organism evidence="2 3">
    <name type="scientific">Nocardioides baculatus</name>
    <dbReference type="NCBI Taxonomy" id="2801337"/>
    <lineage>
        <taxon>Bacteria</taxon>
        <taxon>Bacillati</taxon>
        <taxon>Actinomycetota</taxon>
        <taxon>Actinomycetes</taxon>
        <taxon>Propionibacteriales</taxon>
        <taxon>Nocardioidaceae</taxon>
        <taxon>Nocardioides</taxon>
    </lineage>
</organism>
<feature type="region of interest" description="Disordered" evidence="1">
    <location>
        <begin position="1"/>
        <end position="82"/>
    </location>
</feature>
<protein>
    <submittedName>
        <fullName evidence="2">Uncharacterized protein</fullName>
    </submittedName>
</protein>
<proteinExistence type="predicted"/>
<comment type="caution">
    <text evidence="2">The sequence shown here is derived from an EMBL/GenBank/DDBJ whole genome shotgun (WGS) entry which is preliminary data.</text>
</comment>
<dbReference type="EMBL" id="JAERSG010000001">
    <property type="protein sequence ID" value="MBL0746958.1"/>
    <property type="molecule type" value="Genomic_DNA"/>
</dbReference>
<sequence>MSKMDNLRAMREAKYAESQKRAAAAPARPKAPVAPPAPAKTAGDPLAEAVASTDEELCGHRNMSGRTCTRERGHAAKSHRYS</sequence>
<reference evidence="2 3" key="1">
    <citation type="submission" date="2021-01" db="EMBL/GenBank/DDBJ databases">
        <title>Genome seq and assembly of Nocardiodes sp. G10.</title>
        <authorList>
            <person name="Chhetri G."/>
        </authorList>
    </citation>
    <scope>NUCLEOTIDE SEQUENCE [LARGE SCALE GENOMIC DNA]</scope>
    <source>
        <strain evidence="2 3">G10</strain>
    </source>
</reference>